<gene>
    <name evidence="2" type="ORF">NG895_22750</name>
</gene>
<name>A0A9X2FJ54_9BACT</name>
<keyword evidence="3" id="KW-1185">Reference proteome</keyword>
<dbReference type="AlphaFoldDB" id="A0A9X2FJ54"/>
<dbReference type="RefSeq" id="WP_252854840.1">
    <property type="nucleotide sequence ID" value="NZ_JAMXLR010000077.1"/>
</dbReference>
<protein>
    <recommendedName>
        <fullName evidence="1">DUF6985 domain-containing protein</fullName>
    </recommendedName>
</protein>
<feature type="domain" description="DUF6985" evidence="1">
    <location>
        <begin position="8"/>
        <end position="118"/>
    </location>
</feature>
<proteinExistence type="predicted"/>
<dbReference type="InterPro" id="IPR054254">
    <property type="entry name" value="DUF6985"/>
</dbReference>
<reference evidence="2" key="1">
    <citation type="submission" date="2022-06" db="EMBL/GenBank/DDBJ databases">
        <title>Aeoliella straminimaris, a novel planctomycete from sediments.</title>
        <authorList>
            <person name="Vitorino I.R."/>
            <person name="Lage O.M."/>
        </authorList>
    </citation>
    <scope>NUCLEOTIDE SEQUENCE</scope>
    <source>
        <strain evidence="2">ICT_H6.2</strain>
    </source>
</reference>
<dbReference type="Pfam" id="PF22481">
    <property type="entry name" value="DUF6985"/>
    <property type="match status" value="1"/>
</dbReference>
<accession>A0A9X2FJ54</accession>
<dbReference type="EMBL" id="JAMXLR010000077">
    <property type="protein sequence ID" value="MCO6046726.1"/>
    <property type="molecule type" value="Genomic_DNA"/>
</dbReference>
<sequence length="154" mass="18075">MRFPWLNVEVKVVDDFTEPTGEEHLALANMERWSDSLRTRIERACFADYLDKVDAIAATPPTVPVIKRPEHIWRHVEVESVRAQGPELVVVYAVPEWDIEEQHEWCIHGTDDLIYVGQVLCYYPNGYYGIEDFTNSARDYDEIIEKLEHLPQEW</sequence>
<organism evidence="2 3">
    <name type="scientific">Aeoliella straminimaris</name>
    <dbReference type="NCBI Taxonomy" id="2954799"/>
    <lineage>
        <taxon>Bacteria</taxon>
        <taxon>Pseudomonadati</taxon>
        <taxon>Planctomycetota</taxon>
        <taxon>Planctomycetia</taxon>
        <taxon>Pirellulales</taxon>
        <taxon>Lacipirellulaceae</taxon>
        <taxon>Aeoliella</taxon>
    </lineage>
</organism>
<dbReference type="Proteomes" id="UP001155241">
    <property type="component" value="Unassembled WGS sequence"/>
</dbReference>
<evidence type="ECO:0000313" key="2">
    <source>
        <dbReference type="EMBL" id="MCO6046726.1"/>
    </source>
</evidence>
<evidence type="ECO:0000313" key="3">
    <source>
        <dbReference type="Proteomes" id="UP001155241"/>
    </source>
</evidence>
<comment type="caution">
    <text evidence="2">The sequence shown here is derived from an EMBL/GenBank/DDBJ whole genome shotgun (WGS) entry which is preliminary data.</text>
</comment>
<evidence type="ECO:0000259" key="1">
    <source>
        <dbReference type="Pfam" id="PF22481"/>
    </source>
</evidence>